<keyword evidence="1" id="KW-0472">Membrane</keyword>
<dbReference type="OrthoDB" id="2390218at2"/>
<dbReference type="Proteomes" id="UP000265692">
    <property type="component" value="Unassembled WGS sequence"/>
</dbReference>
<reference evidence="2 3" key="1">
    <citation type="submission" date="2018-08" db="EMBL/GenBank/DDBJ databases">
        <title>Lysinibacillus sp. YLB-03 draft genome sequence.</title>
        <authorList>
            <person name="Yu L."/>
        </authorList>
    </citation>
    <scope>NUCLEOTIDE SEQUENCE [LARGE SCALE GENOMIC DNA]</scope>
    <source>
        <strain evidence="2 3">YLB-03</strain>
    </source>
</reference>
<sequence>MSILYSGFLYFPEDKTAYIPAAIEFLIILLLCIGAFMLFKHLSKKQEMKTKALEERVLRERQQQMSNHQSHS</sequence>
<keyword evidence="3" id="KW-1185">Reference proteome</keyword>
<dbReference type="EMBL" id="QWEI01000004">
    <property type="protein sequence ID" value="RHW36832.1"/>
    <property type="molecule type" value="Genomic_DNA"/>
</dbReference>
<keyword evidence="1" id="KW-0812">Transmembrane</keyword>
<dbReference type="RefSeq" id="WP_118876356.1">
    <property type="nucleotide sequence ID" value="NZ_QWEI01000004.1"/>
</dbReference>
<evidence type="ECO:0000313" key="3">
    <source>
        <dbReference type="Proteomes" id="UP000265692"/>
    </source>
</evidence>
<protein>
    <submittedName>
        <fullName evidence="2">Uncharacterized protein</fullName>
    </submittedName>
</protein>
<dbReference type="AlphaFoldDB" id="A0A396SF17"/>
<comment type="caution">
    <text evidence="2">The sequence shown here is derived from an EMBL/GenBank/DDBJ whole genome shotgun (WGS) entry which is preliminary data.</text>
</comment>
<name>A0A396SF17_9BACL</name>
<accession>A0A396SF17</accession>
<feature type="transmembrane region" description="Helical" evidence="1">
    <location>
        <begin position="17"/>
        <end position="39"/>
    </location>
</feature>
<organism evidence="2 3">
    <name type="scientific">Ureibacillus yapensis</name>
    <dbReference type="NCBI Taxonomy" id="2304605"/>
    <lineage>
        <taxon>Bacteria</taxon>
        <taxon>Bacillati</taxon>
        <taxon>Bacillota</taxon>
        <taxon>Bacilli</taxon>
        <taxon>Bacillales</taxon>
        <taxon>Caryophanaceae</taxon>
        <taxon>Ureibacillus</taxon>
    </lineage>
</organism>
<gene>
    <name evidence="2" type="ORF">D1B33_10610</name>
</gene>
<evidence type="ECO:0000313" key="2">
    <source>
        <dbReference type="EMBL" id="RHW36832.1"/>
    </source>
</evidence>
<evidence type="ECO:0000256" key="1">
    <source>
        <dbReference type="SAM" id="Phobius"/>
    </source>
</evidence>
<keyword evidence="1" id="KW-1133">Transmembrane helix</keyword>
<proteinExistence type="predicted"/>